<evidence type="ECO:0000313" key="3">
    <source>
        <dbReference type="Proteomes" id="UP001595776"/>
    </source>
</evidence>
<protein>
    <submittedName>
        <fullName evidence="2">DUF3108 domain-containing protein</fullName>
    </submittedName>
</protein>
<evidence type="ECO:0000256" key="1">
    <source>
        <dbReference type="SAM" id="SignalP"/>
    </source>
</evidence>
<keyword evidence="1" id="KW-0732">Signal</keyword>
<dbReference type="EMBL" id="JBHSCR010000003">
    <property type="protein sequence ID" value="MFC4347610.1"/>
    <property type="molecule type" value="Genomic_DNA"/>
</dbReference>
<organism evidence="2 3">
    <name type="scientific">Kordiimonas lipolytica</name>
    <dbReference type="NCBI Taxonomy" id="1662421"/>
    <lineage>
        <taxon>Bacteria</taxon>
        <taxon>Pseudomonadati</taxon>
        <taxon>Pseudomonadota</taxon>
        <taxon>Alphaproteobacteria</taxon>
        <taxon>Kordiimonadales</taxon>
        <taxon>Kordiimonadaceae</taxon>
        <taxon>Kordiimonas</taxon>
    </lineage>
</organism>
<feature type="signal peptide" evidence="1">
    <location>
        <begin position="1"/>
        <end position="22"/>
    </location>
</feature>
<reference evidence="3" key="1">
    <citation type="journal article" date="2019" name="Int. J. Syst. Evol. Microbiol.">
        <title>The Global Catalogue of Microorganisms (GCM) 10K type strain sequencing project: providing services to taxonomists for standard genome sequencing and annotation.</title>
        <authorList>
            <consortium name="The Broad Institute Genomics Platform"/>
            <consortium name="The Broad Institute Genome Sequencing Center for Infectious Disease"/>
            <person name="Wu L."/>
            <person name="Ma J."/>
        </authorList>
    </citation>
    <scope>NUCLEOTIDE SEQUENCE [LARGE SCALE GENOMIC DNA]</scope>
    <source>
        <strain evidence="3">CGMCC 1.15304</strain>
    </source>
</reference>
<evidence type="ECO:0000313" key="2">
    <source>
        <dbReference type="EMBL" id="MFC4347610.1"/>
    </source>
</evidence>
<name>A0ABV8U9R3_9PROT</name>
<feature type="chain" id="PRO_5045456238" evidence="1">
    <location>
        <begin position="23"/>
        <end position="294"/>
    </location>
</feature>
<gene>
    <name evidence="2" type="ORF">ACFO5Q_07100</name>
</gene>
<sequence length="294" mass="32099">MRFLLSLTAFSLLSGFATPTLAAPERIEATYDLIWKGFHVSTAETVTELDGSRYFLGINIKTHGLLKMATGGHGTFEISGQLLPDGGVQTESLDADGYWDGDAFSQKLRYGADGHLAAYETKRPEDWLEKNAREAVPVELKTGPDPASLFVSLMQNPINFRAEAMDQPILLRSFDGEAVVDWQLGCAAKPVALKRSKHSPIAGQAYECALETTTVAGKLLKEEKKKKLVKRGPRGRRQTVDLDDVTPKVWLMAMGDGDRLMPVRAQVPSEKGVVGLYLSKLTMDSADGADIGTR</sequence>
<accession>A0ABV8U9R3</accession>
<dbReference type="RefSeq" id="WP_068145201.1">
    <property type="nucleotide sequence ID" value="NZ_JBHSCR010000003.1"/>
</dbReference>
<dbReference type="Proteomes" id="UP001595776">
    <property type="component" value="Unassembled WGS sequence"/>
</dbReference>
<comment type="caution">
    <text evidence="2">The sequence shown here is derived from an EMBL/GenBank/DDBJ whole genome shotgun (WGS) entry which is preliminary data.</text>
</comment>
<keyword evidence="3" id="KW-1185">Reference proteome</keyword>
<proteinExistence type="predicted"/>